<name>A0A937A156_9FLAO</name>
<accession>A0A937A156</accession>
<evidence type="ECO:0000313" key="2">
    <source>
        <dbReference type="Proteomes" id="UP000651057"/>
    </source>
</evidence>
<dbReference type="RefSeq" id="WP_201924022.1">
    <property type="nucleotide sequence ID" value="NZ_BAABAX010000026.1"/>
</dbReference>
<evidence type="ECO:0000313" key="1">
    <source>
        <dbReference type="EMBL" id="MBL0685688.1"/>
    </source>
</evidence>
<dbReference type="Gene3D" id="3.30.460.90">
    <property type="match status" value="1"/>
</dbReference>
<keyword evidence="2" id="KW-1185">Reference proteome</keyword>
<proteinExistence type="predicted"/>
<evidence type="ECO:0008006" key="3">
    <source>
        <dbReference type="Google" id="ProtNLM"/>
    </source>
</evidence>
<comment type="caution">
    <text evidence="1">The sequence shown here is derived from an EMBL/GenBank/DDBJ whole genome shotgun (WGS) entry which is preliminary data.</text>
</comment>
<dbReference type="EMBL" id="JAERQJ010000011">
    <property type="protein sequence ID" value="MBL0685688.1"/>
    <property type="molecule type" value="Genomic_DNA"/>
</dbReference>
<reference evidence="1" key="1">
    <citation type="submission" date="2021-01" db="EMBL/GenBank/DDBJ databases">
        <authorList>
            <person name="Zhong Y.L."/>
        </authorList>
    </citation>
    <scope>NUCLEOTIDE SEQUENCE</scope>
    <source>
        <strain evidence="1">KCTC 23302</strain>
    </source>
</reference>
<dbReference type="AlphaFoldDB" id="A0A937A156"/>
<dbReference type="Proteomes" id="UP000651057">
    <property type="component" value="Unassembled WGS sequence"/>
</dbReference>
<protein>
    <recommendedName>
        <fullName evidence="3">Nucleotidyltransferase</fullName>
    </recommendedName>
</protein>
<dbReference type="InterPro" id="IPR043519">
    <property type="entry name" value="NT_sf"/>
</dbReference>
<dbReference type="SUPFAM" id="SSF81301">
    <property type="entry name" value="Nucleotidyltransferase"/>
    <property type="match status" value="1"/>
</dbReference>
<organism evidence="1 2">
    <name type="scientific">Aquimarina mytili</name>
    <dbReference type="NCBI Taxonomy" id="874423"/>
    <lineage>
        <taxon>Bacteria</taxon>
        <taxon>Pseudomonadati</taxon>
        <taxon>Bacteroidota</taxon>
        <taxon>Flavobacteriia</taxon>
        <taxon>Flavobacteriales</taxon>
        <taxon>Flavobacteriaceae</taxon>
        <taxon>Aquimarina</taxon>
    </lineage>
</organism>
<gene>
    <name evidence="1" type="ORF">JJQ60_19305</name>
</gene>
<sequence length="329" mass="38406">MAKTVNSAFTEFNRDYVNLDSGKTTTARSSRDWLYGQLNSFPDNYNLFPLKYEERHVKFGSFARNTKIRELDDIDLIYCLHANNAYYSKSSLYHNRYYLHTENAGQRLKDLSNDNQLNSIKVVNKFVSCLSNIRQYKSAAIHRRQEAAKLNLTSYDWSFDIVPAFYTTTGFYLIPDGSGNWKATNPSLDQEYMTQMNQKHNFSVHQLVRTLKYWNRRAQMPTMSSFLFENFVLNFADSKSELSDYIDVNLINFWNYLKTAVYNNVNDPKGIDTNINGLSNDDKTKISAKANDAYTKGYEAYRLETEDKNQNSAINKWRELFGDDFPQYS</sequence>